<feature type="signal peptide" evidence="2">
    <location>
        <begin position="1"/>
        <end position="24"/>
    </location>
</feature>
<keyword evidence="4" id="KW-1185">Reference proteome</keyword>
<evidence type="ECO:0000313" key="3">
    <source>
        <dbReference type="EMBL" id="KAK7305411.1"/>
    </source>
</evidence>
<feature type="compositionally biased region" description="Basic and acidic residues" evidence="1">
    <location>
        <begin position="76"/>
        <end position="88"/>
    </location>
</feature>
<sequence>MALMRGISLISLLLISAVMSFAMSLPEDPPPYIQLPDPADPGYPNIPPYSPPPPIHQTHPRYGKMYTSEDDYEDPGANHKHDPHPPPP</sequence>
<evidence type="ECO:0000256" key="1">
    <source>
        <dbReference type="SAM" id="MobiDB-lite"/>
    </source>
</evidence>
<evidence type="ECO:0000256" key="2">
    <source>
        <dbReference type="SAM" id="SignalP"/>
    </source>
</evidence>
<organism evidence="3 4">
    <name type="scientific">Canavalia gladiata</name>
    <name type="common">Sword bean</name>
    <name type="synonym">Dolichos gladiatus</name>
    <dbReference type="NCBI Taxonomy" id="3824"/>
    <lineage>
        <taxon>Eukaryota</taxon>
        <taxon>Viridiplantae</taxon>
        <taxon>Streptophyta</taxon>
        <taxon>Embryophyta</taxon>
        <taxon>Tracheophyta</taxon>
        <taxon>Spermatophyta</taxon>
        <taxon>Magnoliopsida</taxon>
        <taxon>eudicotyledons</taxon>
        <taxon>Gunneridae</taxon>
        <taxon>Pentapetalae</taxon>
        <taxon>rosids</taxon>
        <taxon>fabids</taxon>
        <taxon>Fabales</taxon>
        <taxon>Fabaceae</taxon>
        <taxon>Papilionoideae</taxon>
        <taxon>50 kb inversion clade</taxon>
        <taxon>NPAAA clade</taxon>
        <taxon>indigoferoid/millettioid clade</taxon>
        <taxon>Phaseoleae</taxon>
        <taxon>Canavalia</taxon>
    </lineage>
</organism>
<feature type="region of interest" description="Disordered" evidence="1">
    <location>
        <begin position="32"/>
        <end position="88"/>
    </location>
</feature>
<accession>A0AAN9JW20</accession>
<keyword evidence="2" id="KW-0732">Signal</keyword>
<comment type="caution">
    <text evidence="3">The sequence shown here is derived from an EMBL/GenBank/DDBJ whole genome shotgun (WGS) entry which is preliminary data.</text>
</comment>
<name>A0AAN9JW20_CANGL</name>
<dbReference type="AlphaFoldDB" id="A0AAN9JW20"/>
<evidence type="ECO:0000313" key="4">
    <source>
        <dbReference type="Proteomes" id="UP001367508"/>
    </source>
</evidence>
<reference evidence="3 4" key="1">
    <citation type="submission" date="2024-01" db="EMBL/GenBank/DDBJ databases">
        <title>The genomes of 5 underutilized Papilionoideae crops provide insights into root nodulation and disease resistanc.</title>
        <authorList>
            <person name="Jiang F."/>
        </authorList>
    </citation>
    <scope>NUCLEOTIDE SEQUENCE [LARGE SCALE GENOMIC DNA]</scope>
    <source>
        <strain evidence="3">LVBAO_FW01</strain>
        <tissue evidence="3">Leaves</tissue>
    </source>
</reference>
<proteinExistence type="predicted"/>
<gene>
    <name evidence="3" type="ORF">VNO77_43317</name>
</gene>
<feature type="chain" id="PRO_5043024725" evidence="2">
    <location>
        <begin position="25"/>
        <end position="88"/>
    </location>
</feature>
<protein>
    <submittedName>
        <fullName evidence="3">Uncharacterized protein</fullName>
    </submittedName>
</protein>
<feature type="compositionally biased region" description="Pro residues" evidence="1">
    <location>
        <begin position="32"/>
        <end position="55"/>
    </location>
</feature>
<dbReference type="Proteomes" id="UP001367508">
    <property type="component" value="Unassembled WGS sequence"/>
</dbReference>
<dbReference type="EMBL" id="JAYMYQ010000011">
    <property type="protein sequence ID" value="KAK7305411.1"/>
    <property type="molecule type" value="Genomic_DNA"/>
</dbReference>